<keyword evidence="1 2" id="KW-0812">Transmembrane</keyword>
<keyword evidence="1" id="KW-0472">Membrane</keyword>
<dbReference type="PANTHER" id="PTHR11319:SF35">
    <property type="entry name" value="OUTER MEMBRANE PROTEIN PMPC-RELATED"/>
    <property type="match status" value="1"/>
</dbReference>
<protein>
    <submittedName>
        <fullName evidence="2">Transmembrane protein, putative</fullName>
    </submittedName>
</protein>
<feature type="transmembrane region" description="Helical" evidence="1">
    <location>
        <begin position="1923"/>
        <end position="1947"/>
    </location>
</feature>
<feature type="transmembrane region" description="Helical" evidence="1">
    <location>
        <begin position="1900"/>
        <end position="1917"/>
    </location>
</feature>
<dbReference type="KEGG" id="tet:TTHERM_00717710"/>
<keyword evidence="3" id="KW-1185">Reference proteome</keyword>
<dbReference type="PROSITE" id="PS50231">
    <property type="entry name" value="RICIN_B_LECTIN"/>
    <property type="match status" value="1"/>
</dbReference>
<accession>Q23EA7</accession>
<organism evidence="2 3">
    <name type="scientific">Tetrahymena thermophila (strain SB210)</name>
    <dbReference type="NCBI Taxonomy" id="312017"/>
    <lineage>
        <taxon>Eukaryota</taxon>
        <taxon>Sar</taxon>
        <taxon>Alveolata</taxon>
        <taxon>Ciliophora</taxon>
        <taxon>Intramacronucleata</taxon>
        <taxon>Oligohymenophorea</taxon>
        <taxon>Hymenostomatida</taxon>
        <taxon>Tetrahymenina</taxon>
        <taxon>Tetrahymenidae</taxon>
        <taxon>Tetrahymena</taxon>
    </lineage>
</organism>
<dbReference type="GeneID" id="7839531"/>
<dbReference type="Proteomes" id="UP000009168">
    <property type="component" value="Unassembled WGS sequence"/>
</dbReference>
<name>Q23EA7_TETTS</name>
<feature type="transmembrane region" description="Helical" evidence="1">
    <location>
        <begin position="1703"/>
        <end position="1720"/>
    </location>
</feature>
<dbReference type="EMBL" id="GG662649">
    <property type="protein sequence ID" value="EAR94846.3"/>
    <property type="molecule type" value="Genomic_DNA"/>
</dbReference>
<dbReference type="RefSeq" id="XP_001015091.3">
    <property type="nucleotide sequence ID" value="XM_001015091.3"/>
</dbReference>
<proteinExistence type="predicted"/>
<dbReference type="PANTHER" id="PTHR11319">
    <property type="entry name" value="G PROTEIN-COUPLED RECEPTOR-RELATED"/>
    <property type="match status" value="1"/>
</dbReference>
<keyword evidence="1" id="KW-1133">Transmembrane helix</keyword>
<dbReference type="OrthoDB" id="77931at2759"/>
<dbReference type="SUPFAM" id="SSF82171">
    <property type="entry name" value="DPP6 N-terminal domain-like"/>
    <property type="match status" value="1"/>
</dbReference>
<sequence>MQINIQKFNLLINLLQYLKQISTNCIPNTNQFSEDLLHGTIISRTYQLIIFYNQFSIRVYSLKEQIYKLNYYSSHFTAYSVYFDRFSSIIIFGEYFSQDFLILNLITYKIQPTPFPLFNTKNLEDQYKFYFFSDQKRVMLLSSYVSFIQIYDLDTQASPQTIQLQYQFNQQSQVVVDENLNLVMFIDNQNQIEIISYQANQIVKTYQLDYIKNEVNAYQKVLIWDSFKRKIFVSSNNIFYILDYDNNNFICKYQFQRTIFDIYISFNKNQIFVTDYLNLRVFDYSIIEFDQILIPQYLIPKFLQINQNQYILFDDSQSTIKNIVQGEVKDFKYFNSLHHAPFYFNFYNNNSSQFYLITFNQLYILQISSTKLTTIFYQLLDSQIITFISESDSEVLFLTQKQTLYCLTKNLINPQLIALTYISTGIGEFIMINNTYLIYSSTKNSSQWNKITLQNTQSDSNAIKLEQFIFNLEKNDTVKQLIKIDNTLSVIMLTKKYIQIIDAQTGNIQQSTLLDFQNQYSQIYFDALYGRILYSDRIIGVKVYDNQLQAIKSSLPSSGIRLKIKDSFLFMLSFNSVSIYLRKDLQFFQVIRNFNSTQSLIDIEYTGYNYIFLLYFDKQITFMQVSPFQQPQLVDILSVSNYVILSKQVNQKNSEYLVVNMTILTFEYTIEYITELNIGGYQNKFCSAQLQIKTSQSDQLTKMQQTDYLNLLSLKQLLIQNIIYSLYIDNGEQTDLMYPFISSSSVTTDYSLKIQAQNSNSIYLKTQNSTDQNIVELQLNSLKLSFQNINKTQYLFGNQTFQKLARLYLNDIELLEIGNNQLIFQGIDHIFITNLIINGESIQLSNNKTIIFQDINFVIVQNITLINCQFSNIFNIFSFSNINQLIISNLYIRLNKLASIINQNSLINISNINNLTINNTYILQNSIENVEIFKIRNVTEVSINSMIFSENQIIINQDIDLQGIIFYFETIPYISINQIQFNKLSISSISSLSLLKFSNINQTLQFKDLIFKYSIISDNQNNFVSNQEYFIIECEGIVLSNFSNISISNSDRISFVYMHQQTNIKGIIIYNQISIISNYCHYNSDTNQLMILNAQQINIQNSNFTSISNQNSNSALVQIQVSQNLLLDQINITNISIKENSFISILKSQQVVIQYIEAKYIYTKSKASTIYFEQIQQLIMKNNKFILNLSYLDGGAIYMNQINEIDLINNTFQENQSQTGNGGAIYCYNSIFSKFESNNFIQNSCTSGSGGALQLNNCDIQEMVENTFKQNKALIGGAFRYQGIQPKVLQKSNVSQRILTLSINQFIKNSAQLYGKDIGSYPVLLDVKNQFDDDNRASKAKLENLQSGSTSTPILIRLIDEEMREVSFLKNTSNINQEILIEFGNYLLEVQSQQVGLDGNLRQNYNFDQFGFVFNVSYSYYPNSNSTILIKTVSTIPVLNRTTFKFDEQELSLYIDVNFRKCQQGEILQAFQKYKICYTCQQGNYCLEDPDQNENLQCLKCPLGSKNCHSNVIQLYNGFWSLSLNSDQIYQCINPQNCISEDPSNKFGCLQGYIGALCESCDSHGTVWGKKYGKSNDGVQCQECIQQNQIYSIIILCLLLVMFCCYLIFQAHKQLEFLQKKMSWFYLRKLKIMLLYSQNIRSNSQYIQILTNYLQFLALVNNLGIQKQEYLSVIEIGGGDPSQHTVYSLDCFFNSLNIQLPLYAIRVLFINCQIIIIYLLMQLLNQLINMFKIEKDQFQISSFISVYLFFSSSVIKVLIQSLSCREISSKLYIIQEMQYECYTNQHNRIIFYLIGPLLLIWFILIPFIFTLHLYRKRSKLQSLILLKKFGLLYQKYKEESYYWDLVRNQAKASLVIFLNLIRTSPLLKSQYLQLLMFIYFRFLKIVSPYQRQQMNRIDQLSCKFVMLSIFLIQLIILTDNSKFQQILQVILIVFNVYFIGILILLIVQKPIPQIAKNRNMYQIFLVQLSKLIPNSIYQVQYQKQVNILRINSLWKKVKSSLRQIIEFEADVKNQKWVQSKLSKTQELNKSKKLRTSHLQRVHFQIEFQKSMNIDKNIK</sequence>
<feature type="transmembrane region" description="Helical" evidence="1">
    <location>
        <begin position="1789"/>
        <end position="1814"/>
    </location>
</feature>
<dbReference type="HOGENOM" id="CLU_001233_0_0_1"/>
<reference evidence="3" key="1">
    <citation type="journal article" date="2006" name="PLoS Biol.">
        <title>Macronuclear genome sequence of the ciliate Tetrahymena thermophila, a model eukaryote.</title>
        <authorList>
            <person name="Eisen J.A."/>
            <person name="Coyne R.S."/>
            <person name="Wu M."/>
            <person name="Wu D."/>
            <person name="Thiagarajan M."/>
            <person name="Wortman J.R."/>
            <person name="Badger J.H."/>
            <person name="Ren Q."/>
            <person name="Amedeo P."/>
            <person name="Jones K.M."/>
            <person name="Tallon L.J."/>
            <person name="Delcher A.L."/>
            <person name="Salzberg S.L."/>
            <person name="Silva J.C."/>
            <person name="Haas B.J."/>
            <person name="Majoros W.H."/>
            <person name="Farzad M."/>
            <person name="Carlton J.M."/>
            <person name="Smith R.K. Jr."/>
            <person name="Garg J."/>
            <person name="Pearlman R.E."/>
            <person name="Karrer K.M."/>
            <person name="Sun L."/>
            <person name="Manning G."/>
            <person name="Elde N.C."/>
            <person name="Turkewitz A.P."/>
            <person name="Asai D.J."/>
            <person name="Wilkes D.E."/>
            <person name="Wang Y."/>
            <person name="Cai H."/>
            <person name="Collins K."/>
            <person name="Stewart B.A."/>
            <person name="Lee S.R."/>
            <person name="Wilamowska K."/>
            <person name="Weinberg Z."/>
            <person name="Ruzzo W.L."/>
            <person name="Wloga D."/>
            <person name="Gaertig J."/>
            <person name="Frankel J."/>
            <person name="Tsao C.-C."/>
            <person name="Gorovsky M.A."/>
            <person name="Keeling P.J."/>
            <person name="Waller R.F."/>
            <person name="Patron N.J."/>
            <person name="Cherry J.M."/>
            <person name="Stover N.A."/>
            <person name="Krieger C.J."/>
            <person name="del Toro C."/>
            <person name="Ryder H.F."/>
            <person name="Williamson S.C."/>
            <person name="Barbeau R.A."/>
            <person name="Hamilton E.P."/>
            <person name="Orias E."/>
        </authorList>
    </citation>
    <scope>NUCLEOTIDE SEQUENCE [LARGE SCALE GENOMIC DNA]</scope>
    <source>
        <strain evidence="3">SB210</strain>
    </source>
</reference>
<evidence type="ECO:0000256" key="1">
    <source>
        <dbReference type="SAM" id="Phobius"/>
    </source>
</evidence>
<dbReference type="InParanoid" id="Q23EA7"/>
<feature type="transmembrane region" description="Helical" evidence="1">
    <location>
        <begin position="1590"/>
        <end position="1609"/>
    </location>
</feature>
<gene>
    <name evidence="2" type="ORF">TTHERM_00717710</name>
</gene>
<evidence type="ECO:0000313" key="3">
    <source>
        <dbReference type="Proteomes" id="UP000009168"/>
    </source>
</evidence>
<evidence type="ECO:0000313" key="2">
    <source>
        <dbReference type="EMBL" id="EAR94846.3"/>
    </source>
</evidence>